<comment type="caution">
    <text evidence="5">The sequence shown here is derived from an EMBL/GenBank/DDBJ whole genome shotgun (WGS) entry which is preliminary data.</text>
</comment>
<dbReference type="PANTHER" id="PTHR45655:SF10">
    <property type="entry name" value="SOLUBLE GUANYLATE CYCLASE 88E"/>
    <property type="match status" value="1"/>
</dbReference>
<organism evidence="5 6">
    <name type="scientific">Tegillarca granosa</name>
    <name type="common">Malaysian cockle</name>
    <name type="synonym">Anadara granosa</name>
    <dbReference type="NCBI Taxonomy" id="220873"/>
    <lineage>
        <taxon>Eukaryota</taxon>
        <taxon>Metazoa</taxon>
        <taxon>Spiralia</taxon>
        <taxon>Lophotrochozoa</taxon>
        <taxon>Mollusca</taxon>
        <taxon>Bivalvia</taxon>
        <taxon>Autobranchia</taxon>
        <taxon>Pteriomorphia</taxon>
        <taxon>Arcoida</taxon>
        <taxon>Arcoidea</taxon>
        <taxon>Arcidae</taxon>
        <taxon>Tegillarca</taxon>
    </lineage>
</organism>
<sequence length="59" mass="6962">MFVSFILEQQKSKILEESMKKLDAEMKRTDQLLYQMIPKAVADRLRRGEPAINTCQVQY</sequence>
<keyword evidence="3" id="KW-0141">cGMP biosynthesis</keyword>
<reference evidence="5 6" key="1">
    <citation type="submission" date="2022-12" db="EMBL/GenBank/DDBJ databases">
        <title>Chromosome-level genome of Tegillarca granosa.</title>
        <authorList>
            <person name="Kim J."/>
        </authorList>
    </citation>
    <scope>NUCLEOTIDE SEQUENCE [LARGE SCALE GENOMIC DNA]</scope>
    <source>
        <strain evidence="5">Teg-2019</strain>
        <tissue evidence="5">Adductor muscle</tissue>
    </source>
</reference>
<dbReference type="Proteomes" id="UP001217089">
    <property type="component" value="Unassembled WGS sequence"/>
</dbReference>
<evidence type="ECO:0000313" key="6">
    <source>
        <dbReference type="Proteomes" id="UP001217089"/>
    </source>
</evidence>
<name>A0ABQ9E2T8_TEGGR</name>
<evidence type="ECO:0000256" key="2">
    <source>
        <dbReference type="ARBA" id="ARBA00022741"/>
    </source>
</evidence>
<accession>A0ABQ9E2T8</accession>
<evidence type="ECO:0000313" key="5">
    <source>
        <dbReference type="EMBL" id="KAJ8299766.1"/>
    </source>
</evidence>
<evidence type="ECO:0000256" key="3">
    <source>
        <dbReference type="ARBA" id="ARBA00023293"/>
    </source>
</evidence>
<dbReference type="Gene3D" id="6.10.250.780">
    <property type="match status" value="1"/>
</dbReference>
<keyword evidence="6" id="KW-1185">Reference proteome</keyword>
<feature type="domain" description="Haem NO binding associated" evidence="4">
    <location>
        <begin position="8"/>
        <end position="45"/>
    </location>
</feature>
<evidence type="ECO:0000259" key="4">
    <source>
        <dbReference type="Pfam" id="PF07701"/>
    </source>
</evidence>
<keyword evidence="2" id="KW-0547">Nucleotide-binding</keyword>
<dbReference type="PANTHER" id="PTHR45655">
    <property type="entry name" value="GUANYLATE CYCLASE SOLUBLE SUBUNIT BETA-2"/>
    <property type="match status" value="1"/>
</dbReference>
<dbReference type="EMBL" id="JARBDR010000921">
    <property type="protein sequence ID" value="KAJ8299766.1"/>
    <property type="molecule type" value="Genomic_DNA"/>
</dbReference>
<dbReference type="Pfam" id="PF07701">
    <property type="entry name" value="HNOBA"/>
    <property type="match status" value="1"/>
</dbReference>
<dbReference type="InterPro" id="IPR011645">
    <property type="entry name" value="HNOB_dom_associated"/>
</dbReference>
<dbReference type="EC" id="4.6.1.2" evidence="1"/>
<evidence type="ECO:0000256" key="1">
    <source>
        <dbReference type="ARBA" id="ARBA00012202"/>
    </source>
</evidence>
<protein>
    <recommendedName>
        <fullName evidence="1">guanylate cyclase</fullName>
        <ecNumber evidence="1">4.6.1.2</ecNumber>
    </recommendedName>
</protein>
<gene>
    <name evidence="5" type="ORF">KUTeg_023826</name>
</gene>
<proteinExistence type="predicted"/>